<organism evidence="2">
    <name type="scientific">Fagus sylvatica</name>
    <name type="common">Beechnut</name>
    <dbReference type="NCBI Taxonomy" id="28930"/>
    <lineage>
        <taxon>Eukaryota</taxon>
        <taxon>Viridiplantae</taxon>
        <taxon>Streptophyta</taxon>
        <taxon>Embryophyta</taxon>
        <taxon>Tracheophyta</taxon>
        <taxon>Spermatophyta</taxon>
        <taxon>Magnoliopsida</taxon>
        <taxon>eudicotyledons</taxon>
        <taxon>Gunneridae</taxon>
        <taxon>Pentapetalae</taxon>
        <taxon>rosids</taxon>
        <taxon>fabids</taxon>
        <taxon>Fagales</taxon>
        <taxon>Fagaceae</taxon>
        <taxon>Fagus</taxon>
    </lineage>
</organism>
<dbReference type="CDD" id="cd06222">
    <property type="entry name" value="RNase_H_like"/>
    <property type="match status" value="1"/>
</dbReference>
<evidence type="ECO:0000313" key="2">
    <source>
        <dbReference type="EMBL" id="SPD13501.1"/>
    </source>
</evidence>
<dbReference type="InterPro" id="IPR044730">
    <property type="entry name" value="RNase_H-like_dom_plant"/>
</dbReference>
<dbReference type="Gene3D" id="3.30.420.10">
    <property type="entry name" value="Ribonuclease H-like superfamily/Ribonuclease H"/>
    <property type="match status" value="1"/>
</dbReference>
<dbReference type="Pfam" id="PF13456">
    <property type="entry name" value="RVT_3"/>
    <property type="match status" value="1"/>
</dbReference>
<gene>
    <name evidence="2" type="ORF">FSB_LOCUS41383</name>
</gene>
<dbReference type="InterPro" id="IPR053151">
    <property type="entry name" value="RNase_H-like"/>
</dbReference>
<dbReference type="GO" id="GO:0003676">
    <property type="term" value="F:nucleic acid binding"/>
    <property type="evidence" value="ECO:0007669"/>
    <property type="project" value="InterPro"/>
</dbReference>
<dbReference type="PANTHER" id="PTHR47723:SF21">
    <property type="entry name" value="POLYNUCLEOTIDYL TRANSFERASE, RIBONUCLEASE H-LIKE SUPERFAMILY PROTEIN"/>
    <property type="match status" value="1"/>
</dbReference>
<dbReference type="EMBL" id="OIVN01003779">
    <property type="protein sequence ID" value="SPD13501.1"/>
    <property type="molecule type" value="Genomic_DNA"/>
</dbReference>
<dbReference type="GO" id="GO:0004523">
    <property type="term" value="F:RNA-DNA hybrid ribonuclease activity"/>
    <property type="evidence" value="ECO:0007669"/>
    <property type="project" value="InterPro"/>
</dbReference>
<feature type="domain" description="RNase H type-1" evidence="1">
    <location>
        <begin position="50"/>
        <end position="172"/>
    </location>
</feature>
<proteinExistence type="predicted"/>
<dbReference type="PANTHER" id="PTHR47723">
    <property type="entry name" value="OS05G0353850 PROTEIN"/>
    <property type="match status" value="1"/>
</dbReference>
<dbReference type="InterPro" id="IPR002156">
    <property type="entry name" value="RNaseH_domain"/>
</dbReference>
<accession>A0A2N9HP71</accession>
<dbReference type="AlphaFoldDB" id="A0A2N9HP71"/>
<dbReference type="InterPro" id="IPR036397">
    <property type="entry name" value="RNaseH_sf"/>
</dbReference>
<protein>
    <recommendedName>
        <fullName evidence="1">RNase H type-1 domain-containing protein</fullName>
    </recommendedName>
</protein>
<sequence>MLDVISHLFELGSVSLDAEYCMANAQEPTSLPMKPRMQWCPPSLLPFKDNFDAAMFSKENLVGVGVVIRDGGGLPIAALCKHVHYLCNVVDSEALAAHKAVQFALEVGLSEVEMEGGSLLICNALKDRDPCFASFGNIIEDTLALAGGLQRVVISHVKRDGNKAVHILARQAAQLSCDCLVWLEDVPEFLESVILSEMI</sequence>
<name>A0A2N9HP71_FAGSY</name>
<dbReference type="SUPFAM" id="SSF53098">
    <property type="entry name" value="Ribonuclease H-like"/>
    <property type="match status" value="1"/>
</dbReference>
<evidence type="ECO:0000259" key="1">
    <source>
        <dbReference type="Pfam" id="PF13456"/>
    </source>
</evidence>
<dbReference type="InterPro" id="IPR012337">
    <property type="entry name" value="RNaseH-like_sf"/>
</dbReference>
<reference evidence="2" key="1">
    <citation type="submission" date="2018-02" db="EMBL/GenBank/DDBJ databases">
        <authorList>
            <person name="Cohen D.B."/>
            <person name="Kent A.D."/>
        </authorList>
    </citation>
    <scope>NUCLEOTIDE SEQUENCE</scope>
</reference>